<feature type="transmembrane region" description="Helical" evidence="6">
    <location>
        <begin position="214"/>
        <end position="234"/>
    </location>
</feature>
<keyword evidence="9" id="KW-1185">Reference proteome</keyword>
<reference evidence="8" key="2">
    <citation type="submission" date="2021-01" db="EMBL/GenBank/DDBJ databases">
        <title>Diatom-associated Roseobacters Show Island Model of Population Structure.</title>
        <authorList>
            <person name="Qu L."/>
            <person name="Feng X."/>
            <person name="Chen Y."/>
            <person name="Li L."/>
            <person name="Wang X."/>
            <person name="Hu Z."/>
            <person name="Wang H."/>
            <person name="Luo H."/>
        </authorList>
    </citation>
    <scope>NUCLEOTIDE SEQUENCE</scope>
    <source>
        <strain evidence="8">SM26-45</strain>
    </source>
</reference>
<evidence type="ECO:0000256" key="4">
    <source>
        <dbReference type="ARBA" id="ARBA00022989"/>
    </source>
</evidence>
<feature type="transmembrane region" description="Helical" evidence="6">
    <location>
        <begin position="85"/>
        <end position="106"/>
    </location>
</feature>
<feature type="transmembrane region" description="Helical" evidence="6">
    <location>
        <begin position="118"/>
        <end position="135"/>
    </location>
</feature>
<dbReference type="PANTHER" id="PTHR30482:SF18">
    <property type="entry name" value="BRANCHED AMINO ACID TRANSPORT SYSTEM PERMEASE"/>
    <property type="match status" value="1"/>
</dbReference>
<dbReference type="Pfam" id="PF02653">
    <property type="entry name" value="BPD_transp_2"/>
    <property type="match status" value="1"/>
</dbReference>
<evidence type="ECO:0000313" key="8">
    <source>
        <dbReference type="EMBL" id="MBM2355781.1"/>
    </source>
</evidence>
<dbReference type="Proteomes" id="UP000809337">
    <property type="component" value="Unassembled WGS sequence"/>
</dbReference>
<dbReference type="RefSeq" id="WP_037931257.1">
    <property type="nucleotide sequence ID" value="NZ_CP086770.1"/>
</dbReference>
<reference evidence="7 9" key="1">
    <citation type="submission" date="2014-01" db="EMBL/GenBank/DDBJ databases">
        <title>Sulfitobacter sp. H3 (MCCC 1A00686) Genome Sequencing.</title>
        <authorList>
            <person name="Lai Q."/>
            <person name="Hong Z."/>
        </authorList>
    </citation>
    <scope>NUCLEOTIDE SEQUENCE [LARGE SCALE GENOMIC DNA]</scope>
    <source>
        <strain evidence="7 9">H3</strain>
    </source>
</reference>
<accession>A0A073IW98</accession>
<dbReference type="InterPro" id="IPR043428">
    <property type="entry name" value="LivM-like"/>
</dbReference>
<dbReference type="Proteomes" id="UP000027746">
    <property type="component" value="Unassembled WGS sequence"/>
</dbReference>
<gene>
    <name evidence="8" type="ORF">JQX14_14615</name>
    <name evidence="7" type="ORF">SUH3_12345</name>
</gene>
<evidence type="ECO:0000313" key="7">
    <source>
        <dbReference type="EMBL" id="KEJ93895.1"/>
    </source>
</evidence>
<evidence type="ECO:0000313" key="9">
    <source>
        <dbReference type="Proteomes" id="UP000027746"/>
    </source>
</evidence>
<feature type="transmembrane region" description="Helical" evidence="6">
    <location>
        <begin position="254"/>
        <end position="276"/>
    </location>
</feature>
<feature type="transmembrane region" description="Helical" evidence="6">
    <location>
        <begin position="288"/>
        <end position="306"/>
    </location>
</feature>
<dbReference type="PANTHER" id="PTHR30482">
    <property type="entry name" value="HIGH-AFFINITY BRANCHED-CHAIN AMINO ACID TRANSPORT SYSTEM PERMEASE"/>
    <property type="match status" value="1"/>
</dbReference>
<dbReference type="GO" id="GO:0005886">
    <property type="term" value="C:plasma membrane"/>
    <property type="evidence" value="ECO:0007669"/>
    <property type="project" value="UniProtKB-SubCell"/>
</dbReference>
<feature type="transmembrane region" description="Helical" evidence="6">
    <location>
        <begin position="12"/>
        <end position="31"/>
    </location>
</feature>
<dbReference type="AlphaFoldDB" id="A0A073IW98"/>
<comment type="caution">
    <text evidence="7">The sequence shown here is derived from an EMBL/GenBank/DDBJ whole genome shotgun (WGS) entry which is preliminary data.</text>
</comment>
<organism evidence="7 9">
    <name type="scientific">Pseudosulfitobacter pseudonitzschiae</name>
    <dbReference type="NCBI Taxonomy" id="1402135"/>
    <lineage>
        <taxon>Bacteria</taxon>
        <taxon>Pseudomonadati</taxon>
        <taxon>Pseudomonadota</taxon>
        <taxon>Alphaproteobacteria</taxon>
        <taxon>Rhodobacterales</taxon>
        <taxon>Roseobacteraceae</taxon>
        <taxon>Pseudosulfitobacter</taxon>
    </lineage>
</organism>
<evidence type="ECO:0000256" key="3">
    <source>
        <dbReference type="ARBA" id="ARBA00022692"/>
    </source>
</evidence>
<name>A0A073IW98_9RHOB</name>
<evidence type="ECO:0000256" key="5">
    <source>
        <dbReference type="ARBA" id="ARBA00023136"/>
    </source>
</evidence>
<dbReference type="EMBL" id="JAFBWN010000009">
    <property type="protein sequence ID" value="MBM2355781.1"/>
    <property type="molecule type" value="Genomic_DNA"/>
</dbReference>
<sequence length="323" mass="34102">MSVFDTVQRVVGNRLSLILIGAMLLVLPLLMTSSFQMRLAVVVWVYAMAAIGLNLLMGFAGQVSLGHAGFFGIGAYSVALGPSQLGLSPALSLPAGIAFCGLLALLLGRPILKLKGHYLAVATLGLGMLIFMILSNEVELTGGPDGMRVPRVVIMGWKVKGTETWYWITGIALLISVWLALNLINSPTGLALRAIHDSEVAASVLGVDVARYKLIVFVISACFASAAGGLLALYNGHITPGVSDFLVSVQLVTMVVLGGMGSVGGSLVGAALIIILPQFLTVMHEYEHAFLGLIMILTMVFMRSGIVPSISKAIRSRRHDSNS</sequence>
<keyword evidence="3 6" id="KW-0812">Transmembrane</keyword>
<evidence type="ECO:0000256" key="2">
    <source>
        <dbReference type="ARBA" id="ARBA00022475"/>
    </source>
</evidence>
<dbReference type="GO" id="GO:0015658">
    <property type="term" value="F:branched-chain amino acid transmembrane transporter activity"/>
    <property type="evidence" value="ECO:0007669"/>
    <property type="project" value="InterPro"/>
</dbReference>
<evidence type="ECO:0000256" key="1">
    <source>
        <dbReference type="ARBA" id="ARBA00004651"/>
    </source>
</evidence>
<keyword evidence="2" id="KW-1003">Cell membrane</keyword>
<protein>
    <submittedName>
        <fullName evidence="7">Branched-chain amino acid ABC transporter permease</fullName>
    </submittedName>
</protein>
<keyword evidence="4 6" id="KW-1133">Transmembrane helix</keyword>
<evidence type="ECO:0000256" key="6">
    <source>
        <dbReference type="SAM" id="Phobius"/>
    </source>
</evidence>
<feature type="transmembrane region" description="Helical" evidence="6">
    <location>
        <begin position="165"/>
        <end position="184"/>
    </location>
</feature>
<dbReference type="CDD" id="cd06581">
    <property type="entry name" value="TM_PBP1_LivM_like"/>
    <property type="match status" value="1"/>
</dbReference>
<feature type="transmembrane region" description="Helical" evidence="6">
    <location>
        <begin position="43"/>
        <end position="65"/>
    </location>
</feature>
<proteinExistence type="predicted"/>
<dbReference type="InterPro" id="IPR001851">
    <property type="entry name" value="ABC_transp_permease"/>
</dbReference>
<dbReference type="EMBL" id="JAMD01000023">
    <property type="protein sequence ID" value="KEJ93895.1"/>
    <property type="molecule type" value="Genomic_DNA"/>
</dbReference>
<comment type="subcellular location">
    <subcellularLocation>
        <location evidence="1">Cell membrane</location>
        <topology evidence="1">Multi-pass membrane protein</topology>
    </subcellularLocation>
</comment>
<keyword evidence="5 6" id="KW-0472">Membrane</keyword>
<dbReference type="OrthoDB" id="9810505at2"/>